<evidence type="ECO:0000256" key="1">
    <source>
        <dbReference type="SAM" id="Phobius"/>
    </source>
</evidence>
<keyword evidence="1" id="KW-0812">Transmembrane</keyword>
<feature type="transmembrane region" description="Helical" evidence="1">
    <location>
        <begin position="14"/>
        <end position="33"/>
    </location>
</feature>
<feature type="transmembrane region" description="Helical" evidence="1">
    <location>
        <begin position="247"/>
        <end position="268"/>
    </location>
</feature>
<dbReference type="AlphaFoldDB" id="A0A0G0W5I5"/>
<organism evidence="2 3">
    <name type="scientific">Candidatus Nomurabacteria bacterium GW2011_GWA2_40_9</name>
    <dbReference type="NCBI Taxonomy" id="1618734"/>
    <lineage>
        <taxon>Bacteria</taxon>
        <taxon>Candidatus Nomuraibacteriota</taxon>
    </lineage>
</organism>
<feature type="transmembrane region" description="Helical" evidence="1">
    <location>
        <begin position="183"/>
        <end position="201"/>
    </location>
</feature>
<dbReference type="Proteomes" id="UP000034749">
    <property type="component" value="Unassembled WGS sequence"/>
</dbReference>
<comment type="caution">
    <text evidence="2">The sequence shown here is derived from an EMBL/GenBank/DDBJ whole genome shotgun (WGS) entry which is preliminary data.</text>
</comment>
<keyword evidence="1" id="KW-0472">Membrane</keyword>
<accession>A0A0G0W5I5</accession>
<proteinExistence type="predicted"/>
<dbReference type="EMBL" id="LBZW01000007">
    <property type="protein sequence ID" value="KKR79495.1"/>
    <property type="molecule type" value="Genomic_DNA"/>
</dbReference>
<feature type="transmembrane region" description="Helical" evidence="1">
    <location>
        <begin position="213"/>
        <end position="235"/>
    </location>
</feature>
<keyword evidence="1" id="KW-1133">Transmembrane helix</keyword>
<evidence type="ECO:0000313" key="2">
    <source>
        <dbReference type="EMBL" id="KKR79495.1"/>
    </source>
</evidence>
<name>A0A0G0W5I5_9BACT</name>
<protein>
    <submittedName>
        <fullName evidence="2">Uncharacterized protein</fullName>
    </submittedName>
</protein>
<feature type="transmembrane region" description="Helical" evidence="1">
    <location>
        <begin position="146"/>
        <end position="163"/>
    </location>
</feature>
<evidence type="ECO:0000313" key="3">
    <source>
        <dbReference type="Proteomes" id="UP000034749"/>
    </source>
</evidence>
<sequence>MNTWITSRAFFEKVIISLFVLLSAWWLILFFVYKHTFPHADLVWAASYQIIAILGAIFGLVIAKQWGGFKSALGRSILLFSTGLLLQSFGQSVFSFYNLFLEIDIPYPSISDIGFFGSILFYIYGALVLGNVFGAKVSLKNTFNRILIVIIPAIILFISYYFFLRAYEFDGVSPLQVFLDFGYPLGQAIYLALAISVFILSSKFLGGVLRSSISFILVALIVQYVADYNFLYQALNGTWVNGDYGDYIYLLSYTVLSLGLIKVGDAFYRTKFSESTKDISEENLALNTPEILTQIILSIIKRQEKVAGQIAWEEAKDVLGKDAVDQQKEEILIKDRSSSNLKKLIDGLVFRYKQLFGDLAIEVSKNAARNLLAELSKEETPESLK</sequence>
<feature type="transmembrane region" description="Helical" evidence="1">
    <location>
        <begin position="78"/>
        <end position="101"/>
    </location>
</feature>
<reference evidence="2 3" key="1">
    <citation type="journal article" date="2015" name="Nature">
        <title>rRNA introns, odd ribosomes, and small enigmatic genomes across a large radiation of phyla.</title>
        <authorList>
            <person name="Brown C.T."/>
            <person name="Hug L.A."/>
            <person name="Thomas B.C."/>
            <person name="Sharon I."/>
            <person name="Castelle C.J."/>
            <person name="Singh A."/>
            <person name="Wilkins M.J."/>
            <person name="Williams K.H."/>
            <person name="Banfield J.F."/>
        </authorList>
    </citation>
    <scope>NUCLEOTIDE SEQUENCE [LARGE SCALE GENOMIC DNA]</scope>
</reference>
<feature type="transmembrane region" description="Helical" evidence="1">
    <location>
        <begin position="113"/>
        <end position="134"/>
    </location>
</feature>
<feature type="transmembrane region" description="Helical" evidence="1">
    <location>
        <begin position="45"/>
        <end position="66"/>
    </location>
</feature>
<gene>
    <name evidence="2" type="ORF">UU24_C0007G0022</name>
</gene>